<proteinExistence type="predicted"/>
<reference evidence="1 2" key="1">
    <citation type="submission" date="2021-02" db="EMBL/GenBank/DDBJ databases">
        <title>Safari Cat Assemblies.</title>
        <authorList>
            <person name="Bredemeyer K.R."/>
            <person name="Murphy W.J."/>
        </authorList>
    </citation>
    <scope>NUCLEOTIDE SEQUENCE [LARGE SCALE GENOMIC DNA]</scope>
</reference>
<reference evidence="1" key="3">
    <citation type="submission" date="2025-09" db="UniProtKB">
        <authorList>
            <consortium name="Ensembl"/>
        </authorList>
    </citation>
    <scope>IDENTIFICATION</scope>
    <source>
        <strain evidence="1">breed Abyssinian</strain>
    </source>
</reference>
<keyword evidence="2" id="KW-1185">Reference proteome</keyword>
<reference evidence="1" key="2">
    <citation type="submission" date="2025-08" db="UniProtKB">
        <authorList>
            <consortium name="Ensembl"/>
        </authorList>
    </citation>
    <scope>IDENTIFICATION</scope>
    <source>
        <strain evidence="1">breed Abyssinian</strain>
    </source>
</reference>
<name>A0ABI7VTU1_FELCA</name>
<dbReference type="Ensembl" id="ENSFCTT00005002744.1">
    <property type="protein sequence ID" value="ENSFCTP00005001608.1"/>
    <property type="gene ID" value="ENSFCTG00005001068.1"/>
</dbReference>
<accession>A0ABI7VTU1</accession>
<organism evidence="1 2">
    <name type="scientific">Felis catus</name>
    <name type="common">Cat</name>
    <name type="synonym">Felis silvestris catus</name>
    <dbReference type="NCBI Taxonomy" id="9685"/>
    <lineage>
        <taxon>Eukaryota</taxon>
        <taxon>Metazoa</taxon>
        <taxon>Chordata</taxon>
        <taxon>Craniata</taxon>
        <taxon>Vertebrata</taxon>
        <taxon>Euteleostomi</taxon>
        <taxon>Mammalia</taxon>
        <taxon>Eutheria</taxon>
        <taxon>Laurasiatheria</taxon>
        <taxon>Carnivora</taxon>
        <taxon>Feliformia</taxon>
        <taxon>Felidae</taxon>
        <taxon>Felinae</taxon>
        <taxon>Felis</taxon>
    </lineage>
</organism>
<dbReference type="Proteomes" id="UP000823872">
    <property type="component" value="Chromosome X"/>
</dbReference>
<protein>
    <submittedName>
        <fullName evidence="1">Uncharacterized protein</fullName>
    </submittedName>
</protein>
<evidence type="ECO:0000313" key="2">
    <source>
        <dbReference type="Proteomes" id="UP000823872"/>
    </source>
</evidence>
<evidence type="ECO:0000313" key="1">
    <source>
        <dbReference type="Ensembl" id="ENSFCTP00005001608.1"/>
    </source>
</evidence>
<dbReference type="GeneTree" id="ENSGT01130000278627"/>
<sequence length="141" mass="15671">RSISSPNKVTLPGSEDRLELGGLGALQADRSGIPKSSCVRVDGQPCLWSKRHCPGSEKLAQPLRKTAWSLLKILKIELPYDPAIPLRGVYRKETKSGSSRDLCAPMFTATSFTAAEIWKQPECSSTDERVEKIERRKFCHS</sequence>